<feature type="domain" description="FHA" evidence="2">
    <location>
        <begin position="24"/>
        <end position="73"/>
    </location>
</feature>
<evidence type="ECO:0000313" key="4">
    <source>
        <dbReference type="Proteomes" id="UP000216885"/>
    </source>
</evidence>
<dbReference type="InterPro" id="IPR000253">
    <property type="entry name" value="FHA_dom"/>
</dbReference>
<name>A0A261U8F3_9BORD</name>
<dbReference type="CDD" id="cd01130">
    <property type="entry name" value="VirB11-like_ATPase"/>
    <property type="match status" value="1"/>
</dbReference>
<dbReference type="GO" id="GO:0016887">
    <property type="term" value="F:ATP hydrolysis activity"/>
    <property type="evidence" value="ECO:0007669"/>
    <property type="project" value="InterPro"/>
</dbReference>
<protein>
    <submittedName>
        <fullName evidence="3">Secretion protein</fullName>
    </submittedName>
</protein>
<dbReference type="Gene3D" id="3.30.450.380">
    <property type="match status" value="1"/>
</dbReference>
<dbReference type="PROSITE" id="PS50006">
    <property type="entry name" value="FHA_DOMAIN"/>
    <property type="match status" value="1"/>
</dbReference>
<dbReference type="SUPFAM" id="SSF52540">
    <property type="entry name" value="P-loop containing nucleoside triphosphate hydrolases"/>
    <property type="match status" value="1"/>
</dbReference>
<evidence type="ECO:0000259" key="2">
    <source>
        <dbReference type="PROSITE" id="PS50006"/>
    </source>
</evidence>
<dbReference type="Pfam" id="PF00498">
    <property type="entry name" value="FHA"/>
    <property type="match status" value="1"/>
</dbReference>
<dbReference type="InterPro" id="IPR027417">
    <property type="entry name" value="P-loop_NTPase"/>
</dbReference>
<dbReference type="SMART" id="SM00240">
    <property type="entry name" value="FHA"/>
    <property type="match status" value="1"/>
</dbReference>
<comment type="similarity">
    <text evidence="1">Belongs to the GSP E family.</text>
</comment>
<dbReference type="AlphaFoldDB" id="A0A261U8F3"/>
<dbReference type="InterPro" id="IPR050921">
    <property type="entry name" value="T4SS_GSP_E_ATPase"/>
</dbReference>
<dbReference type="EMBL" id="NEVQ01000012">
    <property type="protein sequence ID" value="OZI57787.1"/>
    <property type="molecule type" value="Genomic_DNA"/>
</dbReference>
<proteinExistence type="inferred from homology"/>
<reference evidence="3 4" key="1">
    <citation type="submission" date="2017-05" db="EMBL/GenBank/DDBJ databases">
        <title>Complete and WGS of Bordetella genogroups.</title>
        <authorList>
            <person name="Spilker T."/>
            <person name="LiPuma J."/>
        </authorList>
    </citation>
    <scope>NUCLEOTIDE SEQUENCE [LARGE SCALE GENOMIC DNA]</scope>
    <source>
        <strain evidence="3 4">AU9919</strain>
    </source>
</reference>
<evidence type="ECO:0000256" key="1">
    <source>
        <dbReference type="ARBA" id="ARBA00006611"/>
    </source>
</evidence>
<dbReference type="SUPFAM" id="SSF49879">
    <property type="entry name" value="SMAD/FHA domain"/>
    <property type="match status" value="1"/>
</dbReference>
<accession>A0A261U8F3</accession>
<dbReference type="PANTHER" id="PTHR30486:SF15">
    <property type="entry name" value="TYPE II_IV SECRETION SYSTEM ATPASE"/>
    <property type="match status" value="1"/>
</dbReference>
<sequence length="580" mass="63997">MNMVEIVMTFEDGEQHIMRVETPLTIGRSAQCGLRISHWRVAKHHATLCGSSPFLSLEDMGSFMGTWVNGRRITIHHPVLPEDEIVIGPCRLRMRSMHDATEGESGSSVSPPSEILIPKTISTISREVSNHTAFNAMVPAIETENAKVGLADLLPHRRRLHAGLLQALNLRRRDVAGMSDALLRNEAQPLLEQLAADDKDIPDHIDRVALCRDVLDEAVGLGPLEPLLADPEISEIMVNRYDEIYVEREGRLYPHRATFNSEQSVRWVIERIVTPIGRRIDESAPMVDARLSDGSRVNAVIPPIALKGASLTIRKFPTRRPQIADLVQSGAIDPVVARFLMLCVRTRKNIVVSGGTGSGKTTLLNILSNGIPEGERIVTIEDAAELRLNHDHLVSLEARPPNQENRGRVDIRDLVRNALRMRPDRIVVGECRGAEALDMLTAMNTGHEGSLTTLHANSPRDALSRLETMVLMAGMDLPLSVVREHIGASVDIIVQQTRLSDGRRVATSVVEITGIESGRIQLQELFCYQSEHGFQACGLVPSFIGEWQAAGIDFDIALFSAAGLKERTTMPNRPGQGFFQ</sequence>
<dbReference type="PANTHER" id="PTHR30486">
    <property type="entry name" value="TWITCHING MOTILITY PROTEIN PILT"/>
    <property type="match status" value="1"/>
</dbReference>
<keyword evidence="4" id="KW-1185">Reference proteome</keyword>
<dbReference type="Pfam" id="PF00437">
    <property type="entry name" value="T2SSE"/>
    <property type="match status" value="1"/>
</dbReference>
<dbReference type="Gene3D" id="3.40.50.300">
    <property type="entry name" value="P-loop containing nucleotide triphosphate hydrolases"/>
    <property type="match status" value="1"/>
</dbReference>
<evidence type="ECO:0000313" key="3">
    <source>
        <dbReference type="EMBL" id="OZI57787.1"/>
    </source>
</evidence>
<gene>
    <name evidence="3" type="ORF">CAL20_09985</name>
</gene>
<dbReference type="InterPro" id="IPR001482">
    <property type="entry name" value="T2SS/T4SS_dom"/>
</dbReference>
<comment type="caution">
    <text evidence="3">The sequence shown here is derived from an EMBL/GenBank/DDBJ whole genome shotgun (WGS) entry which is preliminary data.</text>
</comment>
<dbReference type="Gene3D" id="2.60.200.20">
    <property type="match status" value="1"/>
</dbReference>
<dbReference type="CDD" id="cd00060">
    <property type="entry name" value="FHA"/>
    <property type="match status" value="1"/>
</dbReference>
<dbReference type="InterPro" id="IPR008984">
    <property type="entry name" value="SMAD_FHA_dom_sf"/>
</dbReference>
<organism evidence="3 4">
    <name type="scientific">Bordetella genomosp. 4</name>
    <dbReference type="NCBI Taxonomy" id="463044"/>
    <lineage>
        <taxon>Bacteria</taxon>
        <taxon>Pseudomonadati</taxon>
        <taxon>Pseudomonadota</taxon>
        <taxon>Betaproteobacteria</taxon>
        <taxon>Burkholderiales</taxon>
        <taxon>Alcaligenaceae</taxon>
        <taxon>Bordetella</taxon>
    </lineage>
</organism>
<dbReference type="Proteomes" id="UP000216885">
    <property type="component" value="Unassembled WGS sequence"/>
</dbReference>